<dbReference type="OrthoDB" id="9802365at2"/>
<dbReference type="Pfam" id="PF00633">
    <property type="entry name" value="HHH"/>
    <property type="match status" value="1"/>
</dbReference>
<evidence type="ECO:0000256" key="3">
    <source>
        <dbReference type="ARBA" id="ARBA00008343"/>
    </source>
</evidence>
<dbReference type="RefSeq" id="WP_119058678.1">
    <property type="nucleotide sequence ID" value="NZ_UNSC01000001.1"/>
</dbReference>
<accession>A0A383TTS1</accession>
<dbReference type="SMART" id="SM00478">
    <property type="entry name" value="ENDO3c"/>
    <property type="match status" value="1"/>
</dbReference>
<dbReference type="InterPro" id="IPR004035">
    <property type="entry name" value="Endouclease-III_FeS-bd_BS"/>
</dbReference>
<dbReference type="GO" id="GO:0006298">
    <property type="term" value="P:mismatch repair"/>
    <property type="evidence" value="ECO:0007669"/>
    <property type="project" value="TreeGrafter"/>
</dbReference>
<dbReference type="AlphaFoldDB" id="A0A383TTS1"/>
<evidence type="ECO:0000256" key="9">
    <source>
        <dbReference type="ARBA" id="ARBA00022801"/>
    </source>
</evidence>
<comment type="function">
    <text evidence="2">Adenine glycosylase active on G-A mispairs. MutY also corrects error-prone DNA synthesis past GO lesions which are due to the oxidatively damaged form of guanine: 7,8-dihydro-8-oxoguanine (8-oxo-dGTP).</text>
</comment>
<evidence type="ECO:0000256" key="5">
    <source>
        <dbReference type="ARBA" id="ARBA00022023"/>
    </source>
</evidence>
<evidence type="ECO:0000259" key="15">
    <source>
        <dbReference type="SMART" id="SM00478"/>
    </source>
</evidence>
<evidence type="ECO:0000256" key="10">
    <source>
        <dbReference type="ARBA" id="ARBA00023004"/>
    </source>
</evidence>
<dbReference type="SUPFAM" id="SSF55811">
    <property type="entry name" value="Nudix"/>
    <property type="match status" value="1"/>
</dbReference>
<dbReference type="CDD" id="cd03431">
    <property type="entry name" value="NUDIX_DNA_Glycosylase_C-MutY"/>
    <property type="match status" value="1"/>
</dbReference>
<dbReference type="NCBIfam" id="TIGR01084">
    <property type="entry name" value="mutY"/>
    <property type="match status" value="1"/>
</dbReference>
<dbReference type="Gene3D" id="1.10.340.30">
    <property type="entry name" value="Hypothetical protein, domain 2"/>
    <property type="match status" value="1"/>
</dbReference>
<evidence type="ECO:0000313" key="16">
    <source>
        <dbReference type="EMBL" id="SZD70955.1"/>
    </source>
</evidence>
<evidence type="ECO:0000256" key="14">
    <source>
        <dbReference type="RuleBase" id="RU365096"/>
    </source>
</evidence>
<keyword evidence="9 16" id="KW-0378">Hydrolase</keyword>
<dbReference type="PANTHER" id="PTHR42944:SF1">
    <property type="entry name" value="ADENINE DNA GLYCOSYLASE"/>
    <property type="match status" value="1"/>
</dbReference>
<dbReference type="InterPro" id="IPR003265">
    <property type="entry name" value="HhH-GPD_domain"/>
</dbReference>
<dbReference type="InterPro" id="IPR005760">
    <property type="entry name" value="A/G_AdeGlyc_MutY"/>
</dbReference>
<dbReference type="PANTHER" id="PTHR42944">
    <property type="entry name" value="ADENINE DNA GLYCOSYLASE"/>
    <property type="match status" value="1"/>
</dbReference>
<evidence type="ECO:0000313" key="17">
    <source>
        <dbReference type="Proteomes" id="UP000262142"/>
    </source>
</evidence>
<dbReference type="GO" id="GO:0051539">
    <property type="term" value="F:4 iron, 4 sulfur cluster binding"/>
    <property type="evidence" value="ECO:0007669"/>
    <property type="project" value="UniProtKB-UniRule"/>
</dbReference>
<dbReference type="InterPro" id="IPR000445">
    <property type="entry name" value="HhH_motif"/>
</dbReference>
<keyword evidence="11" id="KW-0411">Iron-sulfur</keyword>
<comment type="cofactor">
    <cofactor evidence="14">
        <name>[4Fe-4S] cluster</name>
        <dbReference type="ChEBI" id="CHEBI:49883"/>
    </cofactor>
    <text evidence="14">Binds 1 [4Fe-4S] cluster.</text>
</comment>
<keyword evidence="13 14" id="KW-0326">Glycosidase</keyword>
<gene>
    <name evidence="16" type="primary">mutY</name>
    <name evidence="16" type="ORF">SAMEA104719789_00046</name>
</gene>
<keyword evidence="10 14" id="KW-0408">Iron</keyword>
<dbReference type="InterPro" id="IPR011257">
    <property type="entry name" value="DNA_glycosylase"/>
</dbReference>
<keyword evidence="8 14" id="KW-0227">DNA damage</keyword>
<dbReference type="Gene3D" id="1.10.1670.10">
    <property type="entry name" value="Helix-hairpin-Helix base-excision DNA repair enzymes (C-terminal)"/>
    <property type="match status" value="1"/>
</dbReference>
<evidence type="ECO:0000256" key="6">
    <source>
        <dbReference type="ARBA" id="ARBA00022485"/>
    </source>
</evidence>
<proteinExistence type="inferred from homology"/>
<dbReference type="Pfam" id="PF14815">
    <property type="entry name" value="NUDIX_4"/>
    <property type="match status" value="1"/>
</dbReference>
<dbReference type="InterPro" id="IPR029119">
    <property type="entry name" value="MutY_C"/>
</dbReference>
<keyword evidence="7" id="KW-0479">Metal-binding</keyword>
<dbReference type="GO" id="GO:0006284">
    <property type="term" value="P:base-excision repair"/>
    <property type="evidence" value="ECO:0007669"/>
    <property type="project" value="UniProtKB-UniRule"/>
</dbReference>
<protein>
    <recommendedName>
        <fullName evidence="5 14">Adenine DNA glycosylase</fullName>
        <ecNumber evidence="4 14">3.2.2.31</ecNumber>
    </recommendedName>
</protein>
<sequence>MSFIHYILDWFHQNKRPLPWREQSSPYHVWVSEIILQQTRVDQGIHYYIRFISEFPTLQDLAKANEQSVLRQWQGLGYYSRARNLHKAAKIINDELNGKIPTNFISLKKLPGIGPYTAAAIASICFGEAVPAIDGNAYRVYARYFGITENIAGGKAFKVFFELGKNIIPEENPGDFNEAVMELGATICLPKKPKCEICPIVNTCFAYQKKEIQNLPLNVTQLKIKEIQLNYFFISQNKKFLVHYRAQKGFWQNLYDFPTQIPLEYENQARLTEQTSHILSHRKLNISFHELKISKGLKNLAQELNCTIVDLTSVQNYPVPKPIENFINQKIKDKKK</sequence>
<comment type="catalytic activity">
    <reaction evidence="1 14">
        <text>Hydrolyzes free adenine bases from 7,8-dihydro-8-oxoguanine:adenine mismatched double-stranded DNA, leaving an apurinic site.</text>
        <dbReference type="EC" id="3.2.2.31"/>
    </reaction>
</comment>
<keyword evidence="12" id="KW-0234">DNA repair</keyword>
<dbReference type="PROSITE" id="PS00764">
    <property type="entry name" value="ENDONUCLEASE_III_1"/>
    <property type="match status" value="1"/>
</dbReference>
<evidence type="ECO:0000256" key="8">
    <source>
        <dbReference type="ARBA" id="ARBA00022763"/>
    </source>
</evidence>
<evidence type="ECO:0000256" key="1">
    <source>
        <dbReference type="ARBA" id="ARBA00000843"/>
    </source>
</evidence>
<dbReference type="GO" id="GO:0035485">
    <property type="term" value="F:adenine/guanine mispair binding"/>
    <property type="evidence" value="ECO:0007669"/>
    <property type="project" value="TreeGrafter"/>
</dbReference>
<dbReference type="FunFam" id="1.10.340.30:FF:000002">
    <property type="entry name" value="Adenine DNA glycosylase"/>
    <property type="match status" value="1"/>
</dbReference>
<name>A0A383TTS1_9FLAO</name>
<dbReference type="InterPro" id="IPR044298">
    <property type="entry name" value="MIG/MutY"/>
</dbReference>
<evidence type="ECO:0000256" key="7">
    <source>
        <dbReference type="ARBA" id="ARBA00022723"/>
    </source>
</evidence>
<keyword evidence="6" id="KW-0004">4Fe-4S</keyword>
<dbReference type="InterPro" id="IPR023170">
    <property type="entry name" value="HhH_base_excis_C"/>
</dbReference>
<dbReference type="GO" id="GO:0046872">
    <property type="term" value="F:metal ion binding"/>
    <property type="evidence" value="ECO:0007669"/>
    <property type="project" value="UniProtKB-UniRule"/>
</dbReference>
<reference evidence="16 17" key="1">
    <citation type="submission" date="2018-09" db="EMBL/GenBank/DDBJ databases">
        <authorList>
            <consortium name="Pathogen Informatics"/>
        </authorList>
    </citation>
    <scope>NUCLEOTIDE SEQUENCE [LARGE SCALE GENOMIC DNA]</scope>
    <source>
        <strain evidence="16 17">OH-22767</strain>
    </source>
</reference>
<keyword evidence="17" id="KW-1185">Reference proteome</keyword>
<dbReference type="GO" id="GO:0032357">
    <property type="term" value="F:oxidized purine DNA binding"/>
    <property type="evidence" value="ECO:0007669"/>
    <property type="project" value="TreeGrafter"/>
</dbReference>
<organism evidence="16 17">
    <name type="scientific">Candidatus Ornithobacterium hominis</name>
    <dbReference type="NCBI Taxonomy" id="2497989"/>
    <lineage>
        <taxon>Bacteria</taxon>
        <taxon>Pseudomonadati</taxon>
        <taxon>Bacteroidota</taxon>
        <taxon>Flavobacteriia</taxon>
        <taxon>Flavobacteriales</taxon>
        <taxon>Weeksellaceae</taxon>
        <taxon>Ornithobacterium</taxon>
    </lineage>
</organism>
<dbReference type="CDD" id="cd00056">
    <property type="entry name" value="ENDO3c"/>
    <property type="match status" value="1"/>
</dbReference>
<dbReference type="EC" id="3.2.2.31" evidence="4 14"/>
<dbReference type="GO" id="GO:0034039">
    <property type="term" value="F:8-oxo-7,8-dihydroguanine DNA N-glycosylase activity"/>
    <property type="evidence" value="ECO:0007669"/>
    <property type="project" value="TreeGrafter"/>
</dbReference>
<dbReference type="EMBL" id="UNSC01000001">
    <property type="protein sequence ID" value="SZD70955.1"/>
    <property type="molecule type" value="Genomic_DNA"/>
</dbReference>
<evidence type="ECO:0000256" key="4">
    <source>
        <dbReference type="ARBA" id="ARBA00012045"/>
    </source>
</evidence>
<evidence type="ECO:0000256" key="2">
    <source>
        <dbReference type="ARBA" id="ARBA00002933"/>
    </source>
</evidence>
<dbReference type="SUPFAM" id="SSF48150">
    <property type="entry name" value="DNA-glycosylase"/>
    <property type="match status" value="1"/>
</dbReference>
<dbReference type="GO" id="GO:0000701">
    <property type="term" value="F:purine-specific mismatch base pair DNA N-glycosylase activity"/>
    <property type="evidence" value="ECO:0007669"/>
    <property type="project" value="UniProtKB-EC"/>
</dbReference>
<evidence type="ECO:0000256" key="12">
    <source>
        <dbReference type="ARBA" id="ARBA00023204"/>
    </source>
</evidence>
<dbReference type="InterPro" id="IPR015797">
    <property type="entry name" value="NUDIX_hydrolase-like_dom_sf"/>
</dbReference>
<comment type="similarity">
    <text evidence="3 14">Belongs to the Nth/MutY family.</text>
</comment>
<evidence type="ECO:0000256" key="13">
    <source>
        <dbReference type="ARBA" id="ARBA00023295"/>
    </source>
</evidence>
<dbReference type="Proteomes" id="UP000262142">
    <property type="component" value="Unassembled WGS sequence"/>
</dbReference>
<dbReference type="Pfam" id="PF00730">
    <property type="entry name" value="HhH-GPD"/>
    <property type="match status" value="1"/>
</dbReference>
<feature type="domain" description="HhH-GPD" evidence="15">
    <location>
        <begin position="35"/>
        <end position="186"/>
    </location>
</feature>
<evidence type="ECO:0000256" key="11">
    <source>
        <dbReference type="ARBA" id="ARBA00023014"/>
    </source>
</evidence>